<protein>
    <submittedName>
        <fullName evidence="12">Ankyrin repeat and zinc finger domain-containing protein 1</fullName>
    </submittedName>
</protein>
<feature type="region of interest" description="Disordered" evidence="10">
    <location>
        <begin position="267"/>
        <end position="313"/>
    </location>
</feature>
<keyword evidence="9" id="KW-0175">Coiled coil</keyword>
<keyword evidence="3" id="KW-0963">Cytoplasm</keyword>
<evidence type="ECO:0000256" key="9">
    <source>
        <dbReference type="ARBA" id="ARBA00023054"/>
    </source>
</evidence>
<dbReference type="Pfam" id="PF18826">
    <property type="entry name" value="bVLRF1"/>
    <property type="match status" value="1"/>
</dbReference>
<sequence length="389" mass="41749">MTRPAGLRSVSLFSPQARGVLSSSSLRLSGSSPAAAITEDTANGGTSDVSGSVAEEVRGATASECNSCHVTFADRAEQVTHYHLDWHRYNLKRRLRGFPHVTQAKFEEEAGDLSSISGSESDSEDSCEATPTDSAHQSTSSPFVYFRADGSATGTVYSVYRVILAGGKKYVSNERLVPSLLSLSLPPCWVILMRGGGHFAGAVFKGSAGASLRRYNESALEREVQQLLQSWASHLRESTAIFIRAPRTHMTTFTGATNDTNCDEVRVEREEEEVGGESGDCGDDDSSVDDEGGTQGEGEGKRKKRRRKKKKVEKSWKDVPLSPFLAQLLTVCERGEGEVMTSVLQNLSISPITETTPTTNELSGQTSGQASSSGVLNQLYGGVSALHVA</sequence>
<dbReference type="GO" id="GO:0004519">
    <property type="term" value="F:endonuclease activity"/>
    <property type="evidence" value="ECO:0007669"/>
    <property type="project" value="UniProtKB-KW"/>
</dbReference>
<feature type="region of interest" description="Disordered" evidence="10">
    <location>
        <begin position="24"/>
        <end position="50"/>
    </location>
</feature>
<evidence type="ECO:0000256" key="7">
    <source>
        <dbReference type="ARBA" id="ARBA00022801"/>
    </source>
</evidence>
<dbReference type="PANTHER" id="PTHR16036">
    <property type="entry name" value="ANKYRIN REPEAT AND ZINC FINGER DOMAIN-CONTAINING PROTEIN 1"/>
    <property type="match status" value="1"/>
</dbReference>
<dbReference type="Proteomes" id="UP001174909">
    <property type="component" value="Unassembled WGS sequence"/>
</dbReference>
<feature type="compositionally biased region" description="Basic residues" evidence="10">
    <location>
        <begin position="301"/>
        <end position="312"/>
    </location>
</feature>
<feature type="compositionally biased region" description="Polar residues" evidence="10">
    <location>
        <begin position="40"/>
        <end position="50"/>
    </location>
</feature>
<dbReference type="GO" id="GO:0005737">
    <property type="term" value="C:cytoplasm"/>
    <property type="evidence" value="ECO:0007669"/>
    <property type="project" value="UniProtKB-SubCell"/>
</dbReference>
<feature type="region of interest" description="Disordered" evidence="10">
    <location>
        <begin position="109"/>
        <end position="139"/>
    </location>
</feature>
<reference evidence="12" key="1">
    <citation type="submission" date="2023-03" db="EMBL/GenBank/DDBJ databases">
        <authorList>
            <person name="Steffen K."/>
            <person name="Cardenas P."/>
        </authorList>
    </citation>
    <scope>NUCLEOTIDE SEQUENCE</scope>
</reference>
<keyword evidence="13" id="KW-1185">Reference proteome</keyword>
<evidence type="ECO:0000256" key="5">
    <source>
        <dbReference type="ARBA" id="ARBA00022737"/>
    </source>
</evidence>
<comment type="subcellular location">
    <subcellularLocation>
        <location evidence="1">Cytoplasm</location>
    </subcellularLocation>
</comment>
<name>A0AA35QSM4_GEOBA</name>
<keyword evidence="7" id="KW-0378">Hydrolase</keyword>
<dbReference type="InterPro" id="IPR041175">
    <property type="entry name" value="VLRF1/Vms1"/>
</dbReference>
<evidence type="ECO:0000256" key="1">
    <source>
        <dbReference type="ARBA" id="ARBA00004496"/>
    </source>
</evidence>
<dbReference type="AlphaFoldDB" id="A0AA35QSM4"/>
<feature type="domain" description="VLRF1" evidence="11">
    <location>
        <begin position="206"/>
        <end position="258"/>
    </location>
</feature>
<keyword evidence="8" id="KW-0040">ANK repeat</keyword>
<accession>A0AA35QSM4</accession>
<evidence type="ECO:0000313" key="13">
    <source>
        <dbReference type="Proteomes" id="UP001174909"/>
    </source>
</evidence>
<comment type="similarity">
    <text evidence="2">Belongs to the ANKZF1/VMS1 family.</text>
</comment>
<evidence type="ECO:0000256" key="6">
    <source>
        <dbReference type="ARBA" id="ARBA00022759"/>
    </source>
</evidence>
<gene>
    <name evidence="12" type="ORF">GBAR_LOCUS490</name>
</gene>
<evidence type="ECO:0000313" key="12">
    <source>
        <dbReference type="EMBL" id="CAI7990448.1"/>
    </source>
</evidence>
<dbReference type="GO" id="GO:0036503">
    <property type="term" value="P:ERAD pathway"/>
    <property type="evidence" value="ECO:0007669"/>
    <property type="project" value="TreeGrafter"/>
</dbReference>
<feature type="compositionally biased region" description="Low complexity" evidence="10">
    <location>
        <begin position="354"/>
        <end position="374"/>
    </location>
</feature>
<keyword evidence="5" id="KW-0677">Repeat</keyword>
<keyword evidence="6" id="KW-0255">Endonuclease</keyword>
<dbReference type="PANTHER" id="PTHR16036:SF2">
    <property type="entry name" value="TRNA ENDONUCLEASE ANKZF1"/>
    <property type="match status" value="1"/>
</dbReference>
<evidence type="ECO:0000256" key="8">
    <source>
        <dbReference type="ARBA" id="ARBA00023043"/>
    </source>
</evidence>
<comment type="caution">
    <text evidence="12">The sequence shown here is derived from an EMBL/GenBank/DDBJ whole genome shotgun (WGS) entry which is preliminary data.</text>
</comment>
<evidence type="ECO:0000256" key="10">
    <source>
        <dbReference type="SAM" id="MobiDB-lite"/>
    </source>
</evidence>
<evidence type="ECO:0000256" key="3">
    <source>
        <dbReference type="ARBA" id="ARBA00022490"/>
    </source>
</evidence>
<evidence type="ECO:0000256" key="2">
    <source>
        <dbReference type="ARBA" id="ARBA00009262"/>
    </source>
</evidence>
<dbReference type="GO" id="GO:0016787">
    <property type="term" value="F:hydrolase activity"/>
    <property type="evidence" value="ECO:0007669"/>
    <property type="project" value="UniProtKB-KW"/>
</dbReference>
<proteinExistence type="inferred from homology"/>
<feature type="compositionally biased region" description="Polar residues" evidence="10">
    <location>
        <begin position="129"/>
        <end position="139"/>
    </location>
</feature>
<evidence type="ECO:0000256" key="4">
    <source>
        <dbReference type="ARBA" id="ARBA00022722"/>
    </source>
</evidence>
<keyword evidence="4" id="KW-0540">Nuclease</keyword>
<organism evidence="12 13">
    <name type="scientific">Geodia barretti</name>
    <name type="common">Barrett's horny sponge</name>
    <dbReference type="NCBI Taxonomy" id="519541"/>
    <lineage>
        <taxon>Eukaryota</taxon>
        <taxon>Metazoa</taxon>
        <taxon>Porifera</taxon>
        <taxon>Demospongiae</taxon>
        <taxon>Heteroscleromorpha</taxon>
        <taxon>Tetractinellida</taxon>
        <taxon>Astrophorina</taxon>
        <taxon>Geodiidae</taxon>
        <taxon>Geodia</taxon>
    </lineage>
</organism>
<feature type="compositionally biased region" description="Acidic residues" evidence="10">
    <location>
        <begin position="270"/>
        <end position="292"/>
    </location>
</feature>
<dbReference type="EMBL" id="CASHTH010000074">
    <property type="protein sequence ID" value="CAI7990448.1"/>
    <property type="molecule type" value="Genomic_DNA"/>
</dbReference>
<evidence type="ECO:0000259" key="11">
    <source>
        <dbReference type="Pfam" id="PF18826"/>
    </source>
</evidence>
<feature type="region of interest" description="Disordered" evidence="10">
    <location>
        <begin position="354"/>
        <end position="375"/>
    </location>
</feature>
<dbReference type="InterPro" id="IPR047139">
    <property type="entry name" value="ANKZ1/VMS1"/>
</dbReference>